<evidence type="ECO:0000313" key="1">
    <source>
        <dbReference type="EMBL" id="KAF3598046.1"/>
    </source>
</evidence>
<comment type="caution">
    <text evidence="1">The sequence shown here is derived from an EMBL/GenBank/DDBJ whole genome shotgun (WGS) entry which is preliminary data.</text>
</comment>
<proteinExistence type="predicted"/>
<accession>A0ABQ7EM32</accession>
<gene>
    <name evidence="1" type="ORF">DY000_02020704</name>
</gene>
<reference evidence="1 2" key="1">
    <citation type="journal article" date="2020" name="BMC Genomics">
        <title>Intraspecific diversification of the crop wild relative Brassica cretica Lam. using demographic model selection.</title>
        <authorList>
            <person name="Kioukis A."/>
            <person name="Michalopoulou V.A."/>
            <person name="Briers L."/>
            <person name="Pirintsos S."/>
            <person name="Studholme D.J."/>
            <person name="Pavlidis P."/>
            <person name="Sarris P.F."/>
        </authorList>
    </citation>
    <scope>NUCLEOTIDE SEQUENCE [LARGE SCALE GENOMIC DNA]</scope>
    <source>
        <strain evidence="2">cv. PFS-1207/04</strain>
    </source>
</reference>
<dbReference type="Proteomes" id="UP000266723">
    <property type="component" value="Unassembled WGS sequence"/>
</dbReference>
<keyword evidence="2" id="KW-1185">Reference proteome</keyword>
<organism evidence="1 2">
    <name type="scientific">Brassica cretica</name>
    <name type="common">Mustard</name>
    <dbReference type="NCBI Taxonomy" id="69181"/>
    <lineage>
        <taxon>Eukaryota</taxon>
        <taxon>Viridiplantae</taxon>
        <taxon>Streptophyta</taxon>
        <taxon>Embryophyta</taxon>
        <taxon>Tracheophyta</taxon>
        <taxon>Spermatophyta</taxon>
        <taxon>Magnoliopsida</taxon>
        <taxon>eudicotyledons</taxon>
        <taxon>Gunneridae</taxon>
        <taxon>Pentapetalae</taxon>
        <taxon>rosids</taxon>
        <taxon>malvids</taxon>
        <taxon>Brassicales</taxon>
        <taxon>Brassicaceae</taxon>
        <taxon>Brassiceae</taxon>
        <taxon>Brassica</taxon>
    </lineage>
</organism>
<name>A0ABQ7EM32_BRACR</name>
<evidence type="ECO:0000313" key="2">
    <source>
        <dbReference type="Proteomes" id="UP000266723"/>
    </source>
</evidence>
<dbReference type="EMBL" id="QGKV02000299">
    <property type="protein sequence ID" value="KAF3598046.1"/>
    <property type="molecule type" value="Genomic_DNA"/>
</dbReference>
<protein>
    <submittedName>
        <fullName evidence="1">Uncharacterized protein</fullName>
    </submittedName>
</protein>
<sequence>MVVGLCRHLLGGRGQLVRVQPWSRFLMTCSISDMWCDPLAQLLFCCGSVLDFVSRMLIIEVASTAFNGQVSQFFSCEEFSGSIARGLLSILAEVVLG</sequence>